<evidence type="ECO:0000256" key="2">
    <source>
        <dbReference type="ARBA" id="ARBA00023125"/>
    </source>
</evidence>
<dbReference type="InterPro" id="IPR014710">
    <property type="entry name" value="RmlC-like_jellyroll"/>
</dbReference>
<organism evidence="5 6">
    <name type="scientific">Marinilabilia rubra</name>
    <dbReference type="NCBI Taxonomy" id="2162893"/>
    <lineage>
        <taxon>Bacteria</taxon>
        <taxon>Pseudomonadati</taxon>
        <taxon>Bacteroidota</taxon>
        <taxon>Bacteroidia</taxon>
        <taxon>Marinilabiliales</taxon>
        <taxon>Marinilabiliaceae</taxon>
        <taxon>Marinilabilia</taxon>
    </lineage>
</organism>
<evidence type="ECO:0000313" key="6">
    <source>
        <dbReference type="Proteomes" id="UP000244956"/>
    </source>
</evidence>
<evidence type="ECO:0000256" key="1">
    <source>
        <dbReference type="ARBA" id="ARBA00023015"/>
    </source>
</evidence>
<gene>
    <name evidence="5" type="ORF">DDZ16_16150</name>
</gene>
<dbReference type="RefSeq" id="WP_109265520.1">
    <property type="nucleotide sequence ID" value="NZ_QEWP01000016.1"/>
</dbReference>
<dbReference type="Gene3D" id="2.60.120.10">
    <property type="entry name" value="Jelly Rolls"/>
    <property type="match status" value="1"/>
</dbReference>
<keyword evidence="3" id="KW-0804">Transcription</keyword>
<reference evidence="5 6" key="1">
    <citation type="submission" date="2018-05" db="EMBL/GenBank/DDBJ databases">
        <title>Marinilabilia rubrum sp. nov., isolated from saltern sediment.</title>
        <authorList>
            <person name="Zhang R."/>
        </authorList>
    </citation>
    <scope>NUCLEOTIDE SEQUENCE [LARGE SCALE GENOMIC DNA]</scope>
    <source>
        <strain evidence="5 6">WTE16</strain>
    </source>
</reference>
<dbReference type="EMBL" id="QEWP01000016">
    <property type="protein sequence ID" value="PWD98310.1"/>
    <property type="molecule type" value="Genomic_DNA"/>
</dbReference>
<feature type="domain" description="HTH araC/xylS-type" evidence="4">
    <location>
        <begin position="187"/>
        <end position="285"/>
    </location>
</feature>
<dbReference type="SMART" id="SM00342">
    <property type="entry name" value="HTH_ARAC"/>
    <property type="match status" value="1"/>
</dbReference>
<dbReference type="Pfam" id="PF02311">
    <property type="entry name" value="AraC_binding"/>
    <property type="match status" value="1"/>
</dbReference>
<protein>
    <submittedName>
        <fullName evidence="5">AraC family transcriptional regulator</fullName>
    </submittedName>
</protein>
<dbReference type="InterPro" id="IPR018060">
    <property type="entry name" value="HTH_AraC"/>
</dbReference>
<dbReference type="PRINTS" id="PR00032">
    <property type="entry name" value="HTHARAC"/>
</dbReference>
<dbReference type="InterPro" id="IPR018062">
    <property type="entry name" value="HTH_AraC-typ_CS"/>
</dbReference>
<accession>A0A2U2B5F8</accession>
<dbReference type="PANTHER" id="PTHR43280:SF2">
    <property type="entry name" value="HTH-TYPE TRANSCRIPTIONAL REGULATOR EXSA"/>
    <property type="match status" value="1"/>
</dbReference>
<dbReference type="InterPro" id="IPR011051">
    <property type="entry name" value="RmlC_Cupin_sf"/>
</dbReference>
<dbReference type="SUPFAM" id="SSF46689">
    <property type="entry name" value="Homeodomain-like"/>
    <property type="match status" value="2"/>
</dbReference>
<dbReference type="InterPro" id="IPR020449">
    <property type="entry name" value="Tscrpt_reg_AraC-type_HTH"/>
</dbReference>
<dbReference type="AlphaFoldDB" id="A0A2U2B5F8"/>
<proteinExistence type="predicted"/>
<name>A0A2U2B5F8_9BACT</name>
<dbReference type="Pfam" id="PF12833">
    <property type="entry name" value="HTH_18"/>
    <property type="match status" value="1"/>
</dbReference>
<keyword evidence="1" id="KW-0805">Transcription regulation</keyword>
<dbReference type="SUPFAM" id="SSF51182">
    <property type="entry name" value="RmlC-like cupins"/>
    <property type="match status" value="1"/>
</dbReference>
<evidence type="ECO:0000256" key="3">
    <source>
        <dbReference type="ARBA" id="ARBA00023163"/>
    </source>
</evidence>
<dbReference type="InterPro" id="IPR003313">
    <property type="entry name" value="AraC-bd"/>
</dbReference>
<dbReference type="PROSITE" id="PS01124">
    <property type="entry name" value="HTH_ARAC_FAMILY_2"/>
    <property type="match status" value="1"/>
</dbReference>
<dbReference type="PROSITE" id="PS00041">
    <property type="entry name" value="HTH_ARAC_FAMILY_1"/>
    <property type="match status" value="1"/>
</dbReference>
<comment type="caution">
    <text evidence="5">The sequence shown here is derived from an EMBL/GenBank/DDBJ whole genome shotgun (WGS) entry which is preliminary data.</text>
</comment>
<dbReference type="GO" id="GO:0003700">
    <property type="term" value="F:DNA-binding transcription factor activity"/>
    <property type="evidence" value="ECO:0007669"/>
    <property type="project" value="InterPro"/>
</dbReference>
<dbReference type="Proteomes" id="UP000244956">
    <property type="component" value="Unassembled WGS sequence"/>
</dbReference>
<dbReference type="GO" id="GO:0043565">
    <property type="term" value="F:sequence-specific DNA binding"/>
    <property type="evidence" value="ECO:0007669"/>
    <property type="project" value="InterPro"/>
</dbReference>
<dbReference type="InterPro" id="IPR009057">
    <property type="entry name" value="Homeodomain-like_sf"/>
</dbReference>
<sequence>MQAKYHKLTKQLHQSIAIRKDTRMAFFDHWHYHSELELVYILQGKGTRFIGDDISPFNSGDLVLLGAGLPHVWKSDDVYFESNSKNKVSAIVLHFGANFMGENLWELPEMSSIKELFQISPRGVCYHLPEGHTVKMQLKKMLNQSPFTRLLSLLSILNKLARIDKRSVLSGIPFAEHYQKHQSNRIDKIYDYILSNFDNDIKLEDLALKANMTPASLCRFFKQKTRKSISECINEVRIGFACKLLIEDNFSISEICFRCGYNNLSYFNRQFKNIIGLTPGNYQKKKSLFEETKSKD</sequence>
<dbReference type="PANTHER" id="PTHR43280">
    <property type="entry name" value="ARAC-FAMILY TRANSCRIPTIONAL REGULATOR"/>
    <property type="match status" value="1"/>
</dbReference>
<keyword evidence="2" id="KW-0238">DNA-binding</keyword>
<keyword evidence="6" id="KW-1185">Reference proteome</keyword>
<dbReference type="OrthoDB" id="4480133at2"/>
<dbReference type="Gene3D" id="1.10.10.60">
    <property type="entry name" value="Homeodomain-like"/>
    <property type="match status" value="2"/>
</dbReference>
<evidence type="ECO:0000313" key="5">
    <source>
        <dbReference type="EMBL" id="PWD98310.1"/>
    </source>
</evidence>
<dbReference type="CDD" id="cd06976">
    <property type="entry name" value="cupin_MtlR-like_N"/>
    <property type="match status" value="1"/>
</dbReference>
<evidence type="ECO:0000259" key="4">
    <source>
        <dbReference type="PROSITE" id="PS01124"/>
    </source>
</evidence>